<feature type="domain" description="Integrase catalytic" evidence="2">
    <location>
        <begin position="85"/>
        <end position="256"/>
    </location>
</feature>
<dbReference type="GO" id="GO:0003676">
    <property type="term" value="F:nucleic acid binding"/>
    <property type="evidence" value="ECO:0007669"/>
    <property type="project" value="InterPro"/>
</dbReference>
<dbReference type="EMBL" id="FOGT01000040">
    <property type="protein sequence ID" value="SES43555.1"/>
    <property type="molecule type" value="Genomic_DNA"/>
</dbReference>
<sequence length="267" mass="31953">MPGYSLTTNGQAIPDAQIEEYLMELHVDDYYGAMGYRKWTLYLKEHYYLVINKKKVFRLCKKLSILKERRLKKTKHPRHLAKNRTVTGPNQLWQVDIKYGSIQDSKRFFFLCSAIDVYDRCIVGYTLGPTCQTKHIRNMLIKAFIRRKIHFKEGELEKKLIIRTDNGPQFISESFGDFCDHHKVFHERIPKKSPNMNAYIESYHSVNQRECFNRHVFEFYEEAYFYTEGFIDHYNNSRYHGSINDYPPMKYYLLTLKGKLPSREVRL</sequence>
<evidence type="ECO:0000313" key="3">
    <source>
        <dbReference type="EMBL" id="SES43555.1"/>
    </source>
</evidence>
<dbReference type="InterPro" id="IPR025948">
    <property type="entry name" value="HTH-like_dom"/>
</dbReference>
<dbReference type="PROSITE" id="PS50994">
    <property type="entry name" value="INTEGRASE"/>
    <property type="match status" value="1"/>
</dbReference>
<dbReference type="InterPro" id="IPR048020">
    <property type="entry name" value="Transpos_IS3"/>
</dbReference>
<dbReference type="AlphaFoldDB" id="A0A1H9XBQ2"/>
<dbReference type="Pfam" id="PF13276">
    <property type="entry name" value="HTH_21"/>
    <property type="match status" value="1"/>
</dbReference>
<dbReference type="NCBIfam" id="NF033516">
    <property type="entry name" value="transpos_IS3"/>
    <property type="match status" value="1"/>
</dbReference>
<evidence type="ECO:0000256" key="1">
    <source>
        <dbReference type="ARBA" id="ARBA00002286"/>
    </source>
</evidence>
<dbReference type="SUPFAM" id="SSF53098">
    <property type="entry name" value="Ribonuclease H-like"/>
    <property type="match status" value="1"/>
</dbReference>
<dbReference type="PANTHER" id="PTHR46889:SF4">
    <property type="entry name" value="TRANSPOSASE INSO FOR INSERTION SEQUENCE ELEMENT IS911B-RELATED"/>
    <property type="match status" value="1"/>
</dbReference>
<comment type="function">
    <text evidence="1">Involved in the transposition of the insertion sequence.</text>
</comment>
<dbReference type="InterPro" id="IPR012337">
    <property type="entry name" value="RNaseH-like_sf"/>
</dbReference>
<dbReference type="STRING" id="1601833.SAMN05518684_1402"/>
<dbReference type="PANTHER" id="PTHR46889">
    <property type="entry name" value="TRANSPOSASE INSF FOR INSERTION SEQUENCE IS3B-RELATED"/>
    <property type="match status" value="1"/>
</dbReference>
<name>A0A1H9XBQ2_9BACI</name>
<dbReference type="Proteomes" id="UP000198571">
    <property type="component" value="Unassembled WGS sequence"/>
</dbReference>
<dbReference type="GO" id="GO:0015074">
    <property type="term" value="P:DNA integration"/>
    <property type="evidence" value="ECO:0007669"/>
    <property type="project" value="InterPro"/>
</dbReference>
<reference evidence="4" key="1">
    <citation type="submission" date="2016-10" db="EMBL/GenBank/DDBJ databases">
        <authorList>
            <person name="Varghese N."/>
            <person name="Submissions S."/>
        </authorList>
    </citation>
    <scope>NUCLEOTIDE SEQUENCE [LARGE SCALE GENOMIC DNA]</scope>
    <source>
        <strain evidence="4">S9</strain>
    </source>
</reference>
<keyword evidence="4" id="KW-1185">Reference proteome</keyword>
<organism evidence="3 4">
    <name type="scientific">Salipaludibacillus aurantiacus</name>
    <dbReference type="NCBI Taxonomy" id="1601833"/>
    <lineage>
        <taxon>Bacteria</taxon>
        <taxon>Bacillati</taxon>
        <taxon>Bacillota</taxon>
        <taxon>Bacilli</taxon>
        <taxon>Bacillales</taxon>
        <taxon>Bacillaceae</taxon>
    </lineage>
</organism>
<accession>A0A1H9XBQ2</accession>
<dbReference type="InterPro" id="IPR036397">
    <property type="entry name" value="RNaseH_sf"/>
</dbReference>
<evidence type="ECO:0000259" key="2">
    <source>
        <dbReference type="PROSITE" id="PS50994"/>
    </source>
</evidence>
<dbReference type="Gene3D" id="3.30.420.10">
    <property type="entry name" value="Ribonuclease H-like superfamily/Ribonuclease H"/>
    <property type="match status" value="1"/>
</dbReference>
<dbReference type="InterPro" id="IPR001584">
    <property type="entry name" value="Integrase_cat-core"/>
</dbReference>
<dbReference type="Pfam" id="PF00665">
    <property type="entry name" value="rve"/>
    <property type="match status" value="1"/>
</dbReference>
<protein>
    <submittedName>
        <fullName evidence="3">Putative transposase</fullName>
    </submittedName>
</protein>
<proteinExistence type="predicted"/>
<gene>
    <name evidence="3" type="ORF">SAMN05518684_1402</name>
</gene>
<evidence type="ECO:0000313" key="4">
    <source>
        <dbReference type="Proteomes" id="UP000198571"/>
    </source>
</evidence>
<dbReference type="InterPro" id="IPR050900">
    <property type="entry name" value="Transposase_IS3/IS150/IS904"/>
</dbReference>